<dbReference type="AlphaFoldDB" id="A0A7E4VF91"/>
<reference evidence="2" key="1">
    <citation type="journal article" date="2013" name="Genetics">
        <title>The draft genome and transcriptome of Panagrellus redivivus are shaped by the harsh demands of a free-living lifestyle.</title>
        <authorList>
            <person name="Srinivasan J."/>
            <person name="Dillman A.R."/>
            <person name="Macchietto M.G."/>
            <person name="Heikkinen L."/>
            <person name="Lakso M."/>
            <person name="Fracchia K.M."/>
            <person name="Antoshechkin I."/>
            <person name="Mortazavi A."/>
            <person name="Wong G."/>
            <person name="Sternberg P.W."/>
        </authorList>
    </citation>
    <scope>NUCLEOTIDE SEQUENCE [LARGE SCALE GENOMIC DNA]</scope>
    <source>
        <strain evidence="2">MT8872</strain>
    </source>
</reference>
<dbReference type="Proteomes" id="UP000492821">
    <property type="component" value="Unassembled WGS sequence"/>
</dbReference>
<feature type="region of interest" description="Disordered" evidence="1">
    <location>
        <begin position="41"/>
        <end position="64"/>
    </location>
</feature>
<keyword evidence="2" id="KW-1185">Reference proteome</keyword>
<organism evidence="2 3">
    <name type="scientific">Panagrellus redivivus</name>
    <name type="common">Microworm</name>
    <dbReference type="NCBI Taxonomy" id="6233"/>
    <lineage>
        <taxon>Eukaryota</taxon>
        <taxon>Metazoa</taxon>
        <taxon>Ecdysozoa</taxon>
        <taxon>Nematoda</taxon>
        <taxon>Chromadorea</taxon>
        <taxon>Rhabditida</taxon>
        <taxon>Tylenchina</taxon>
        <taxon>Panagrolaimomorpha</taxon>
        <taxon>Panagrolaimoidea</taxon>
        <taxon>Panagrolaimidae</taxon>
        <taxon>Panagrellus</taxon>
    </lineage>
</organism>
<evidence type="ECO:0000313" key="3">
    <source>
        <dbReference type="WBParaSite" id="Pan_g20363.t1"/>
    </source>
</evidence>
<evidence type="ECO:0000313" key="2">
    <source>
        <dbReference type="Proteomes" id="UP000492821"/>
    </source>
</evidence>
<accession>A0A7E4VF91</accession>
<sequence>MSSYVPEIGRTMVIDPLKLRFTMVIDPLKLRFTLVLDPFLPSSLASGTKRNPCPPDRKKPPPASVQAMNVALGSSRVHAMNRPLARVTYRPCDGTIDRLNVYRGMKASILGLHAVVVSRPPYVK</sequence>
<evidence type="ECO:0000256" key="1">
    <source>
        <dbReference type="SAM" id="MobiDB-lite"/>
    </source>
</evidence>
<reference evidence="3" key="2">
    <citation type="submission" date="2020-10" db="UniProtKB">
        <authorList>
            <consortium name="WormBaseParasite"/>
        </authorList>
    </citation>
    <scope>IDENTIFICATION</scope>
</reference>
<proteinExistence type="predicted"/>
<dbReference type="WBParaSite" id="Pan_g20363.t1">
    <property type="protein sequence ID" value="Pan_g20363.t1"/>
    <property type="gene ID" value="Pan_g20363"/>
</dbReference>
<protein>
    <submittedName>
        <fullName evidence="3">Uncharacterized protein</fullName>
    </submittedName>
</protein>
<name>A0A7E4VF91_PANRE</name>